<feature type="transmembrane region" description="Helical" evidence="2">
    <location>
        <begin position="20"/>
        <end position="40"/>
    </location>
</feature>
<feature type="transmembrane region" description="Helical" evidence="2">
    <location>
        <begin position="159"/>
        <end position="180"/>
    </location>
</feature>
<evidence type="ECO:0000259" key="3">
    <source>
        <dbReference type="PROSITE" id="PS50924"/>
    </source>
</evidence>
<reference evidence="4" key="2">
    <citation type="submission" date="2023-06" db="EMBL/GenBank/DDBJ databases">
        <authorList>
            <consortium name="Lawrence Berkeley National Laboratory"/>
            <person name="Haridas S."/>
            <person name="Hensen N."/>
            <person name="Bonometti L."/>
            <person name="Westerberg I."/>
            <person name="Brannstrom I.O."/>
            <person name="Guillou S."/>
            <person name="Cros-Aarteil S."/>
            <person name="Calhoun S."/>
            <person name="Kuo A."/>
            <person name="Mondo S."/>
            <person name="Pangilinan J."/>
            <person name="Riley R."/>
            <person name="Labutti K."/>
            <person name="Andreopoulos B."/>
            <person name="Lipzen A."/>
            <person name="Chen C."/>
            <person name="Yanf M."/>
            <person name="Daum C."/>
            <person name="Ng V."/>
            <person name="Clum A."/>
            <person name="Steindorff A."/>
            <person name="Ohm R."/>
            <person name="Martin F."/>
            <person name="Silar P."/>
            <person name="Natvig D."/>
            <person name="Lalanne C."/>
            <person name="Gautier V."/>
            <person name="Ament-Velasquez S.L."/>
            <person name="Kruys A."/>
            <person name="Hutchinson M.I."/>
            <person name="Powell A.J."/>
            <person name="Barry K."/>
            <person name="Miller A.N."/>
            <person name="Grigoriev I.V."/>
            <person name="Debuchy R."/>
            <person name="Gladieux P."/>
            <person name="Thoren M.H."/>
            <person name="Johannesson H."/>
        </authorList>
    </citation>
    <scope>NUCLEOTIDE SEQUENCE</scope>
    <source>
        <strain evidence="4">SMH4131-1</strain>
    </source>
</reference>
<organism evidence="4 5">
    <name type="scientific">Cercophora scortea</name>
    <dbReference type="NCBI Taxonomy" id="314031"/>
    <lineage>
        <taxon>Eukaryota</taxon>
        <taxon>Fungi</taxon>
        <taxon>Dikarya</taxon>
        <taxon>Ascomycota</taxon>
        <taxon>Pezizomycotina</taxon>
        <taxon>Sordariomycetes</taxon>
        <taxon>Sordariomycetidae</taxon>
        <taxon>Sordariales</taxon>
        <taxon>Lasiosphaeriaceae</taxon>
        <taxon>Cercophora</taxon>
    </lineage>
</organism>
<feature type="region of interest" description="Disordered" evidence="1">
    <location>
        <begin position="822"/>
        <end position="865"/>
    </location>
</feature>
<evidence type="ECO:0000256" key="2">
    <source>
        <dbReference type="SAM" id="Phobius"/>
    </source>
</evidence>
<dbReference type="PANTHER" id="PTHR35152">
    <property type="entry name" value="DOMAIN SIGNALLING PROTEIN, PUTATIVE (AFU_ORTHOLOGUE AFUA_5G11310)-RELATED"/>
    <property type="match status" value="1"/>
</dbReference>
<keyword evidence="2" id="KW-0472">Membrane</keyword>
<gene>
    <name evidence="4" type="ORF">B0T19DRAFT_388288</name>
</gene>
<dbReference type="PROSITE" id="PS50924">
    <property type="entry name" value="MHYT"/>
    <property type="match status" value="1"/>
</dbReference>
<feature type="compositionally biased region" description="Basic and acidic residues" evidence="1">
    <location>
        <begin position="728"/>
        <end position="745"/>
    </location>
</feature>
<feature type="domain" description="MHYT" evidence="3">
    <location>
        <begin position="17"/>
        <end position="216"/>
    </location>
</feature>
<feature type="compositionally biased region" description="Polar residues" evidence="1">
    <location>
        <begin position="822"/>
        <end position="838"/>
    </location>
</feature>
<feature type="transmembrane region" description="Helical" evidence="2">
    <location>
        <begin position="52"/>
        <end position="73"/>
    </location>
</feature>
<dbReference type="Pfam" id="PF03707">
    <property type="entry name" value="MHYT"/>
    <property type="match status" value="2"/>
</dbReference>
<comment type="caution">
    <text evidence="4">The sequence shown here is derived from an EMBL/GenBank/DDBJ whole genome shotgun (WGS) entry which is preliminary data.</text>
</comment>
<dbReference type="InterPro" id="IPR005330">
    <property type="entry name" value="MHYT_dom"/>
</dbReference>
<dbReference type="AlphaFoldDB" id="A0AAE0I799"/>
<evidence type="ECO:0000256" key="1">
    <source>
        <dbReference type="SAM" id="MobiDB-lite"/>
    </source>
</evidence>
<keyword evidence="2" id="KW-0812">Transmembrane</keyword>
<sequence length="914" mass="99937">METGLSGYIGQVIPFHFNAGIIALSFIVSFVGAASTLELINRRTSRKGRYNYLLLFGAAISMGGVAIWCMHYIGNRATNLLNGEPELQIAYSVGVTALSFFVPILVLLVAFFVVTRSSTAAWWRIGLSGSLSGGAISGMHYLGNASISNYKCSYNAGNVAGAVVIAAAASTIALALFFVFRASWANSWWKRIGCAIVLAGAVSGMHWCAALGTTFQLVHLNSISDNTSRNTTVIVVACLSVGACLVMAGTAIYSARIRRGYASKAQKINLAAAIFDMHGRILVTPDGLLPSEEITSTFLQKTQHDVFSTSHPLFQWVFQASRNWPSITNLIDKMGEHLATLSPIQLGRKSRAGIELVDEDGHFIDNYDTIFRELFCLAAAGLAHQLHESLVDAGVLWDEIFATGGTHIDNNGPSLKPGQEGLAEKGQAFEGSHRHGSLMFLVRTVETTRAVDKLEALGYCFAELHQVSPIIRSSMQIRNPKLEDKLRAMASYTQDRNLDPGVYLGLFAVKARVDNFAFDILVRKGARNLLPSVKLPVDRLEPTHTDLLRRLDGMTLALIVRDLPRAKLSQEEAKFAAVLHSAASDLHQAVHADPAFDNAKLVARVAQVPCGSSTGAGLRTPTCPLIAFSLMIPIHTNVVSSDYEFIPLQFFKTQQLVHKNSPHHAAFARSVHREISTMLNTNTPAPSKPTALPSSRRPRFLILRSRMRWPFRPLLQSAATINTKLHHQPNDSDKLVVSASRDRTAPTDTSSNRSVSSLPFYHPNNSDHKEPPALSSLHVEDEIKVVLTNTAPNKQPQPRRLSFGGIMVSQEVTVEVEEQPIITSPPSEAPHDNQSARPETSRQDGRWAPNDEDDKARGTPQPPLFLEQGIELGEVRGVSKLGRGRSRAEVKKDDDVRTFVDDLFASFMDIPNGL</sequence>
<dbReference type="Proteomes" id="UP001286456">
    <property type="component" value="Unassembled WGS sequence"/>
</dbReference>
<reference evidence="4" key="1">
    <citation type="journal article" date="2023" name="Mol. Phylogenet. Evol.">
        <title>Genome-scale phylogeny and comparative genomics of the fungal order Sordariales.</title>
        <authorList>
            <person name="Hensen N."/>
            <person name="Bonometti L."/>
            <person name="Westerberg I."/>
            <person name="Brannstrom I.O."/>
            <person name="Guillou S."/>
            <person name="Cros-Aarteil S."/>
            <person name="Calhoun S."/>
            <person name="Haridas S."/>
            <person name="Kuo A."/>
            <person name="Mondo S."/>
            <person name="Pangilinan J."/>
            <person name="Riley R."/>
            <person name="LaButti K."/>
            <person name="Andreopoulos B."/>
            <person name="Lipzen A."/>
            <person name="Chen C."/>
            <person name="Yan M."/>
            <person name="Daum C."/>
            <person name="Ng V."/>
            <person name="Clum A."/>
            <person name="Steindorff A."/>
            <person name="Ohm R.A."/>
            <person name="Martin F."/>
            <person name="Silar P."/>
            <person name="Natvig D.O."/>
            <person name="Lalanne C."/>
            <person name="Gautier V."/>
            <person name="Ament-Velasquez S.L."/>
            <person name="Kruys A."/>
            <person name="Hutchinson M.I."/>
            <person name="Powell A.J."/>
            <person name="Barry K."/>
            <person name="Miller A.N."/>
            <person name="Grigoriev I.V."/>
            <person name="Debuchy R."/>
            <person name="Gladieux P."/>
            <person name="Hiltunen Thoren M."/>
            <person name="Johannesson H."/>
        </authorList>
    </citation>
    <scope>NUCLEOTIDE SEQUENCE</scope>
    <source>
        <strain evidence="4">SMH4131-1</strain>
    </source>
</reference>
<feature type="transmembrane region" description="Helical" evidence="2">
    <location>
        <begin position="93"/>
        <end position="114"/>
    </location>
</feature>
<feature type="transmembrane region" description="Helical" evidence="2">
    <location>
        <begin position="232"/>
        <end position="255"/>
    </location>
</feature>
<dbReference type="PANTHER" id="PTHR35152:SF1">
    <property type="entry name" value="DOMAIN SIGNALLING PROTEIN, PUTATIVE (AFU_ORTHOLOGUE AFUA_5G11310)-RELATED"/>
    <property type="match status" value="1"/>
</dbReference>
<keyword evidence="5" id="KW-1185">Reference proteome</keyword>
<keyword evidence="2" id="KW-1133">Transmembrane helix</keyword>
<accession>A0AAE0I799</accession>
<feature type="compositionally biased region" description="Polar residues" evidence="1">
    <location>
        <begin position="746"/>
        <end position="757"/>
    </location>
</feature>
<name>A0AAE0I799_9PEZI</name>
<feature type="region of interest" description="Disordered" evidence="1">
    <location>
        <begin position="726"/>
        <end position="773"/>
    </location>
</feature>
<dbReference type="EMBL" id="JAUEPO010000006">
    <property type="protein sequence ID" value="KAK3319482.1"/>
    <property type="molecule type" value="Genomic_DNA"/>
</dbReference>
<evidence type="ECO:0000313" key="5">
    <source>
        <dbReference type="Proteomes" id="UP001286456"/>
    </source>
</evidence>
<proteinExistence type="predicted"/>
<feature type="transmembrane region" description="Helical" evidence="2">
    <location>
        <begin position="121"/>
        <end position="139"/>
    </location>
</feature>
<evidence type="ECO:0000313" key="4">
    <source>
        <dbReference type="EMBL" id="KAK3319482.1"/>
    </source>
</evidence>
<protein>
    <recommendedName>
        <fullName evidence="3">MHYT domain-containing protein</fullName>
    </recommendedName>
</protein>